<organism evidence="2 3">
    <name type="scientific">Nocardia bhagyanarayanae</name>
    <dbReference type="NCBI Taxonomy" id="1215925"/>
    <lineage>
        <taxon>Bacteria</taxon>
        <taxon>Bacillati</taxon>
        <taxon>Actinomycetota</taxon>
        <taxon>Actinomycetes</taxon>
        <taxon>Mycobacteriales</taxon>
        <taxon>Nocardiaceae</taxon>
        <taxon>Nocardia</taxon>
    </lineage>
</organism>
<dbReference type="Proteomes" id="UP000316331">
    <property type="component" value="Unassembled WGS sequence"/>
</dbReference>
<evidence type="ECO:0008006" key="4">
    <source>
        <dbReference type="Google" id="ProtNLM"/>
    </source>
</evidence>
<evidence type="ECO:0000256" key="1">
    <source>
        <dbReference type="SAM" id="MobiDB-lite"/>
    </source>
</evidence>
<name>A0A543F7Q7_9NOCA</name>
<feature type="region of interest" description="Disordered" evidence="1">
    <location>
        <begin position="37"/>
        <end position="56"/>
    </location>
</feature>
<evidence type="ECO:0000313" key="2">
    <source>
        <dbReference type="EMBL" id="TQM29865.1"/>
    </source>
</evidence>
<keyword evidence="3" id="KW-1185">Reference proteome</keyword>
<protein>
    <recommendedName>
        <fullName evidence="4">Minor tail protein</fullName>
    </recommendedName>
</protein>
<dbReference type="AlphaFoldDB" id="A0A543F7Q7"/>
<comment type="caution">
    <text evidence="2">The sequence shown here is derived from an EMBL/GenBank/DDBJ whole genome shotgun (WGS) entry which is preliminary data.</text>
</comment>
<reference evidence="2 3" key="1">
    <citation type="submission" date="2019-06" db="EMBL/GenBank/DDBJ databases">
        <title>Sequencing the genomes of 1000 actinobacteria strains.</title>
        <authorList>
            <person name="Klenk H.-P."/>
        </authorList>
    </citation>
    <scope>NUCLEOTIDE SEQUENCE [LARGE SCALE GENOMIC DNA]</scope>
    <source>
        <strain evidence="2 3">DSM 103495</strain>
    </source>
</reference>
<accession>A0A543F7Q7</accession>
<gene>
    <name evidence="2" type="ORF">FB390_1478</name>
</gene>
<evidence type="ECO:0000313" key="3">
    <source>
        <dbReference type="Proteomes" id="UP000316331"/>
    </source>
</evidence>
<dbReference type="EMBL" id="VFPG01000001">
    <property type="protein sequence ID" value="TQM29865.1"/>
    <property type="molecule type" value="Genomic_DNA"/>
</dbReference>
<proteinExistence type="predicted"/>
<sequence length="346" mass="36411">MADITFPAHITVRRQPDADGLPVLTAETTVSPEMAVLPLPPGPPGEPGRRGRPRSTFRKMGTIADAATRPLGLGAEDRGKWWHRLDDNGMDVWTGTAWRHSPDAVGPQGPVAAPNTIAVTETVHSEDLIVPAVEFSGVGADQQLKVTVPAGQRGPKGPPGASGTISAAVDYDTETLPTQGGVFAYSKATRKFRSAPAPLGFGPWSWFQEDFAAEQIAATNRIEGGTFTIPALPFAWRPVVHGHMYSYSVANSVQSAEIVVRLHHSQGQIVATGLGGSGGWMYLPVFPCYRDGSTTKAMSPTTDFAIVPAGQPANLVVAAERIGTGTGDIGFSNAKASLVVFARPIG</sequence>